<protein>
    <submittedName>
        <fullName evidence="1">Uncharacterized protein</fullName>
    </submittedName>
</protein>
<dbReference type="AlphaFoldDB" id="A0A0G4F3H2"/>
<accession>A0A0G4F3H2</accession>
<dbReference type="Gene3D" id="3.30.420.10">
    <property type="entry name" value="Ribonuclease H-like superfamily/Ribonuclease H"/>
    <property type="match status" value="1"/>
</dbReference>
<dbReference type="EMBL" id="CDMZ01000074">
    <property type="protein sequence ID" value="CEM05990.1"/>
    <property type="molecule type" value="Genomic_DNA"/>
</dbReference>
<gene>
    <name evidence="1" type="ORF">Cvel_14797</name>
</gene>
<dbReference type="GO" id="GO:0003676">
    <property type="term" value="F:nucleic acid binding"/>
    <property type="evidence" value="ECO:0007669"/>
    <property type="project" value="InterPro"/>
</dbReference>
<sequence length="227" mass="25725">MVRRPKKSWRSKVLFLDFKKFVPRTSQRQKEYQVRVTQRGVYRTAEEAEEPWASAPHGRRNRPGGAGAFSWGLVVGARKVWAHGELSANYKGPEVAKWLKQKVAPTLKAAKVGRTYTFRTDRDPCLTGAVGKEALKALPCPHELAEAHMQAAMPHDFSIWHKVQSTIVEEEADWPPSQRTESRASYKARVGRIVRNLDGDYIKKVCASVYNRAQAIVEAKGYRHKAD</sequence>
<proteinExistence type="predicted"/>
<dbReference type="VEuPathDB" id="CryptoDB:Cvel_14797"/>
<name>A0A0G4F3H2_9ALVE</name>
<evidence type="ECO:0000313" key="1">
    <source>
        <dbReference type="EMBL" id="CEM05990.1"/>
    </source>
</evidence>
<reference evidence="1" key="1">
    <citation type="submission" date="2014-11" db="EMBL/GenBank/DDBJ databases">
        <authorList>
            <person name="Otto D Thomas"/>
            <person name="Naeem Raeece"/>
        </authorList>
    </citation>
    <scope>NUCLEOTIDE SEQUENCE</scope>
</reference>
<organism evidence="1">
    <name type="scientific">Chromera velia CCMP2878</name>
    <dbReference type="NCBI Taxonomy" id="1169474"/>
    <lineage>
        <taxon>Eukaryota</taxon>
        <taxon>Sar</taxon>
        <taxon>Alveolata</taxon>
        <taxon>Colpodellida</taxon>
        <taxon>Chromeraceae</taxon>
        <taxon>Chromera</taxon>
    </lineage>
</organism>
<dbReference type="InterPro" id="IPR036397">
    <property type="entry name" value="RNaseH_sf"/>
</dbReference>